<dbReference type="STRING" id="336831.WG68_05185"/>
<protein>
    <recommendedName>
        <fullName evidence="3">Beta-ketoacyl synthase N-terminal domain-containing protein</fullName>
    </recommendedName>
</protein>
<accession>A0A0M2V774</accession>
<dbReference type="AlphaFoldDB" id="A0A0M2V774"/>
<evidence type="ECO:0008006" key="3">
    <source>
        <dbReference type="Google" id="ProtNLM"/>
    </source>
</evidence>
<comment type="caution">
    <text evidence="1">The sequence shown here is derived from an EMBL/GenBank/DDBJ whole genome shotgun (WGS) entry which is preliminary data.</text>
</comment>
<evidence type="ECO:0000313" key="1">
    <source>
        <dbReference type="EMBL" id="KKO46677.1"/>
    </source>
</evidence>
<proteinExistence type="predicted"/>
<reference evidence="1 2" key="1">
    <citation type="submission" date="2015-03" db="EMBL/GenBank/DDBJ databases">
        <title>Draft genome sequences of two protease-producing strains of Arsukibacterium isolated from two cold and alkaline environments.</title>
        <authorList>
            <person name="Lylloff J.E."/>
            <person name="Skov L.B."/>
            <person name="Jepsen M."/>
            <person name="Hallin P.F."/>
            <person name="Sorensen S.J."/>
            <person name="Stougaard P."/>
            <person name="Glaring M.A."/>
        </authorList>
    </citation>
    <scope>NUCLEOTIDE SEQUENCE [LARGE SCALE GENOMIC DNA]</scope>
    <source>
        <strain evidence="1 2">GCM72</strain>
    </source>
</reference>
<keyword evidence="2" id="KW-1185">Reference proteome</keyword>
<dbReference type="Proteomes" id="UP000034228">
    <property type="component" value="Unassembled WGS sequence"/>
</dbReference>
<gene>
    <name evidence="1" type="ORF">WG68_05185</name>
</gene>
<sequence>MAGCLRVSDYAVVLGKTALTDWALQLDAVPVAANLAMQHKQLAQFNSVADIADDLPLAERLVLLLQLLWQQLTRLPDAAPVLLVLPEQLAGEAALQDCLTALQQAFPTLLSHPACQLYPYGRSAALMALAAARQLLAAGEQQVWLVGLDSPVAAMLADTPLEPVQADTQATEPVVWSEGAVALCLTRSDSGLNCQYLASDASVSQQIDEPALAQLFTAVASKVAQPLRRLYLADNGSEALTACWQGQYPRLAGVINIETELMLPAYYTGELGAAGGVYRLLHLYLGYSQAMYNGLTLQCEISEKLYRAVAVFSWQQASTLSDI</sequence>
<dbReference type="EMBL" id="LAHO01000003">
    <property type="protein sequence ID" value="KKO46677.1"/>
    <property type="molecule type" value="Genomic_DNA"/>
</dbReference>
<organism evidence="1 2">
    <name type="scientific">Arsukibacterium ikkense</name>
    <dbReference type="NCBI Taxonomy" id="336831"/>
    <lineage>
        <taxon>Bacteria</taxon>
        <taxon>Pseudomonadati</taxon>
        <taxon>Pseudomonadota</taxon>
        <taxon>Gammaproteobacteria</taxon>
        <taxon>Chromatiales</taxon>
        <taxon>Chromatiaceae</taxon>
        <taxon>Arsukibacterium</taxon>
    </lineage>
</organism>
<dbReference type="OrthoDB" id="5811240at2"/>
<evidence type="ECO:0000313" key="2">
    <source>
        <dbReference type="Proteomes" id="UP000034228"/>
    </source>
</evidence>
<dbReference type="RefSeq" id="WP_046556566.1">
    <property type="nucleotide sequence ID" value="NZ_LAHO01000003.1"/>
</dbReference>
<name>A0A0M2V774_9GAMM</name>